<evidence type="ECO:0000256" key="7">
    <source>
        <dbReference type="ARBA" id="ARBA00022723"/>
    </source>
</evidence>
<feature type="compositionally biased region" description="Polar residues" evidence="16">
    <location>
        <begin position="11"/>
        <end position="32"/>
    </location>
</feature>
<dbReference type="GO" id="GO:0005634">
    <property type="term" value="C:nucleus"/>
    <property type="evidence" value="ECO:0007669"/>
    <property type="project" value="TreeGrafter"/>
</dbReference>
<dbReference type="GO" id="GO:0005576">
    <property type="term" value="C:extracellular region"/>
    <property type="evidence" value="ECO:0007669"/>
    <property type="project" value="UniProtKB-SubCell"/>
</dbReference>
<dbReference type="AlphaFoldDB" id="A0A094ZZ78"/>
<evidence type="ECO:0000256" key="1">
    <source>
        <dbReference type="ARBA" id="ARBA00004340"/>
    </source>
</evidence>
<sequence>MNPNYPDLSAWNLSGTQDTIPNQSSNYPNRNSRYPDGGPGYPVGGSGYPVGGSGYPVGGPGFSGKRQGLPTTSGLGFSVGGQSSIDGGIGFAGGGPEPMVGGADYTSGYYPNSFSGGFQPSNPTGFRYSPQGENFPRNNPYPVAQSPGYVPGAPRFGTQTNEYNNGSNLRTDQNICQSNPNSEIFEPTVKDAANFNPEEDCERLRKAMAGLGTNEKELIEVMGRRSPNQRVIITKKYKAMFGKELTSKFESELSGHFYECMLALCRSPSEFDAIELRKAMRGTGTNEEVLIEILCTRTNEQIREIREAYTRLYKGRSLEKDLKDETSGYFKRILVALVQGDRDESQNVDECRARRDAEELYKAGEQRWGTDESKFIQIICHRSYAHLRSVFQHYSTLGRRDIESALKSEMSGDLLRAMLTVVKCVINKQKYFAERLKASMKGAGTADSTLIRIVVGRSGIDMGRIKKEFISLTGKSLESWIADDTSGDYRRILLKLVSE</sequence>
<keyword evidence="6" id="KW-0597">Phosphoprotein</keyword>
<evidence type="ECO:0000256" key="15">
    <source>
        <dbReference type="RuleBase" id="RU003540"/>
    </source>
</evidence>
<evidence type="ECO:0000256" key="4">
    <source>
        <dbReference type="ARBA" id="ARBA00011738"/>
    </source>
</evidence>
<reference evidence="17" key="1">
    <citation type="journal article" date="2012" name="Nat. Genet.">
        <title>Whole-genome sequence of Schistosoma haematobium.</title>
        <authorList>
            <person name="Young N.D."/>
            <person name="Jex A.R."/>
            <person name="Li B."/>
            <person name="Liu S."/>
            <person name="Yang L."/>
            <person name="Xiong Z."/>
            <person name="Li Y."/>
            <person name="Cantacessi C."/>
            <person name="Hall R.S."/>
            <person name="Xu X."/>
            <person name="Chen F."/>
            <person name="Wu X."/>
            <person name="Zerlotini A."/>
            <person name="Oliveira G."/>
            <person name="Hofmann A."/>
            <person name="Zhang G."/>
            <person name="Fang X."/>
            <person name="Kang Y."/>
            <person name="Campbell B.E."/>
            <person name="Loukas A."/>
            <person name="Ranganathan S."/>
            <person name="Rollinson D."/>
            <person name="Rinaldi G."/>
            <person name="Brindley P.J."/>
            <person name="Yang H."/>
            <person name="Wang J."/>
            <person name="Wang J."/>
            <person name="Gasser R.B."/>
        </authorList>
    </citation>
    <scope>NUCLEOTIDE SEQUENCE [LARGE SCALE GENOMIC DNA]</scope>
</reference>
<evidence type="ECO:0000256" key="5">
    <source>
        <dbReference type="ARBA" id="ARBA00022525"/>
    </source>
</evidence>
<dbReference type="PRINTS" id="PR00196">
    <property type="entry name" value="ANNEXIN"/>
</dbReference>
<evidence type="ECO:0000256" key="12">
    <source>
        <dbReference type="ARBA" id="ARBA00037210"/>
    </source>
</evidence>
<keyword evidence="5" id="KW-0964">Secreted</keyword>
<dbReference type="GO" id="GO:0043657">
    <property type="term" value="C:host cell"/>
    <property type="evidence" value="ECO:0007669"/>
    <property type="project" value="UniProtKB-SubCell"/>
</dbReference>
<dbReference type="InterPro" id="IPR037104">
    <property type="entry name" value="Annexin_sf"/>
</dbReference>
<comment type="function">
    <text evidence="13">Involved in reproduction of the worm. Involved in host-parasite interaction. Delivered into the host cell by means of parasite exosomes. Binds to acidic phospholipid membranes in a calcium-dependent manner in vitro. Causes aggregation of liposomes in the presence of calcium, but not in its absence. Likely to promote membrane fusion. May provide structural integrity within the tegument.</text>
</comment>
<dbReference type="InterPro" id="IPR002390">
    <property type="entry name" value="ANX3"/>
</dbReference>
<protein>
    <recommendedName>
        <fullName evidence="15">Annexin</fullName>
    </recommendedName>
</protein>
<keyword evidence="7" id="KW-0479">Metal-binding</keyword>
<dbReference type="GO" id="GO:0004859">
    <property type="term" value="F:phospholipase inhibitor activity"/>
    <property type="evidence" value="ECO:0007669"/>
    <property type="project" value="InterPro"/>
</dbReference>
<evidence type="ECO:0000256" key="2">
    <source>
        <dbReference type="ARBA" id="ARBA00004550"/>
    </source>
</evidence>
<keyword evidence="8 15" id="KW-0677">Repeat</keyword>
<dbReference type="Pfam" id="PF00191">
    <property type="entry name" value="Annexin"/>
    <property type="match status" value="4"/>
</dbReference>
<evidence type="ECO:0000256" key="9">
    <source>
        <dbReference type="ARBA" id="ARBA00022837"/>
    </source>
</evidence>
<comment type="function">
    <text evidence="12">Calcium/phospholipid-binding protein which promotes membrane fusion and is involved in exocytosis.</text>
</comment>
<dbReference type="GO" id="GO:0012506">
    <property type="term" value="C:vesicle membrane"/>
    <property type="evidence" value="ECO:0007669"/>
    <property type="project" value="TreeGrafter"/>
</dbReference>
<evidence type="ECO:0000256" key="8">
    <source>
        <dbReference type="ARBA" id="ARBA00022737"/>
    </source>
</evidence>
<dbReference type="InterPro" id="IPR018502">
    <property type="entry name" value="Annexin_repeat"/>
</dbReference>
<evidence type="ECO:0000256" key="11">
    <source>
        <dbReference type="ARBA" id="ARBA00023302"/>
    </source>
</evidence>
<comment type="domain">
    <text evidence="15">A pair of annexin repeats may form one binding site for calcium and phospholipid.</text>
</comment>
<evidence type="ECO:0000256" key="13">
    <source>
        <dbReference type="ARBA" id="ARBA00059330"/>
    </source>
</evidence>
<dbReference type="STRING" id="6185.A0A094ZZ78"/>
<dbReference type="InterPro" id="IPR001464">
    <property type="entry name" value="Annexin"/>
</dbReference>
<dbReference type="FunFam" id="1.10.220.10:FF:000001">
    <property type="entry name" value="Annexin"/>
    <property type="match status" value="1"/>
</dbReference>
<dbReference type="FunFam" id="1.10.220.10:FF:000003">
    <property type="entry name" value="Annexin"/>
    <property type="match status" value="1"/>
</dbReference>
<dbReference type="GO" id="GO:0005509">
    <property type="term" value="F:calcium ion binding"/>
    <property type="evidence" value="ECO:0007669"/>
    <property type="project" value="InterPro"/>
</dbReference>
<dbReference type="InterPro" id="IPR018252">
    <property type="entry name" value="Annexin_repeat_CS"/>
</dbReference>
<dbReference type="PRINTS" id="PR00199">
    <property type="entry name" value="ANNEXINIII"/>
</dbReference>
<name>A0A094ZZ78_SCHHA</name>
<evidence type="ECO:0000256" key="14">
    <source>
        <dbReference type="ARBA" id="ARBA00060393"/>
    </source>
</evidence>
<feature type="region of interest" description="Disordered" evidence="16">
    <location>
        <begin position="1"/>
        <end position="40"/>
    </location>
</feature>
<dbReference type="GO" id="GO:0005737">
    <property type="term" value="C:cytoplasm"/>
    <property type="evidence" value="ECO:0007669"/>
    <property type="project" value="TreeGrafter"/>
</dbReference>
<comment type="similarity">
    <text evidence="3 15">Belongs to the annexin family.</text>
</comment>
<dbReference type="Gene3D" id="1.10.220.10">
    <property type="entry name" value="Annexin"/>
    <property type="match status" value="4"/>
</dbReference>
<evidence type="ECO:0000256" key="16">
    <source>
        <dbReference type="SAM" id="MobiDB-lite"/>
    </source>
</evidence>
<proteinExistence type="inferred from homology"/>
<evidence type="ECO:0000256" key="3">
    <source>
        <dbReference type="ARBA" id="ARBA00007831"/>
    </source>
</evidence>
<dbReference type="PROSITE" id="PS00223">
    <property type="entry name" value="ANNEXIN_1"/>
    <property type="match status" value="2"/>
</dbReference>
<dbReference type="SUPFAM" id="SSF47874">
    <property type="entry name" value="Annexin"/>
    <property type="match status" value="1"/>
</dbReference>
<comment type="subunit">
    <text evidence="4">Homodimer.</text>
</comment>
<dbReference type="FunFam" id="1.10.220.10:FF:000005">
    <property type="entry name" value="Annexin"/>
    <property type="match status" value="1"/>
</dbReference>
<dbReference type="PANTHER" id="PTHR10502:SF239">
    <property type="entry name" value="ANNEXIN A7"/>
    <property type="match status" value="1"/>
</dbReference>
<keyword evidence="10 15" id="KW-0041">Annexin</keyword>
<evidence type="ECO:0000256" key="6">
    <source>
        <dbReference type="ARBA" id="ARBA00022553"/>
    </source>
</evidence>
<gene>
    <name evidence="17" type="ORF">MS3_08725</name>
</gene>
<dbReference type="GO" id="GO:0005886">
    <property type="term" value="C:plasma membrane"/>
    <property type="evidence" value="ECO:0007669"/>
    <property type="project" value="TreeGrafter"/>
</dbReference>
<dbReference type="GO" id="GO:0001786">
    <property type="term" value="F:phosphatidylserine binding"/>
    <property type="evidence" value="ECO:0007669"/>
    <property type="project" value="TreeGrafter"/>
</dbReference>
<dbReference type="FunFam" id="1.10.220.10:FF:000002">
    <property type="entry name" value="Annexin"/>
    <property type="match status" value="1"/>
</dbReference>
<organism evidence="17">
    <name type="scientific">Schistosoma haematobium</name>
    <name type="common">Blood fluke</name>
    <dbReference type="NCBI Taxonomy" id="6185"/>
    <lineage>
        <taxon>Eukaryota</taxon>
        <taxon>Metazoa</taxon>
        <taxon>Spiralia</taxon>
        <taxon>Lophotrochozoa</taxon>
        <taxon>Platyhelminthes</taxon>
        <taxon>Trematoda</taxon>
        <taxon>Digenea</taxon>
        <taxon>Strigeidida</taxon>
        <taxon>Schistosomatoidea</taxon>
        <taxon>Schistosomatidae</taxon>
        <taxon>Schistosoma</taxon>
    </lineage>
</organism>
<dbReference type="GO" id="GO:0005544">
    <property type="term" value="F:calcium-dependent phospholipid binding"/>
    <property type="evidence" value="ECO:0007669"/>
    <property type="project" value="UniProtKB-KW"/>
</dbReference>
<keyword evidence="11 15" id="KW-0111">Calcium/phospholipid-binding</keyword>
<evidence type="ECO:0000313" key="17">
    <source>
        <dbReference type="EMBL" id="KGB40260.1"/>
    </source>
</evidence>
<dbReference type="SMART" id="SM00335">
    <property type="entry name" value="ANX"/>
    <property type="match status" value="4"/>
</dbReference>
<comment type="subcellular location">
    <subcellularLocation>
        <location evidence="1">Host cell</location>
    </subcellularLocation>
    <subcellularLocation>
        <location evidence="2">Secreted</location>
        <location evidence="2">Extracellular exosome</location>
    </subcellularLocation>
    <subcellularLocation>
        <location evidence="14">Tegument</location>
    </subcellularLocation>
</comment>
<dbReference type="EMBL" id="KL251412">
    <property type="protein sequence ID" value="KGB40260.1"/>
    <property type="molecule type" value="Genomic_DNA"/>
</dbReference>
<keyword evidence="9 15" id="KW-0106">Calcium</keyword>
<evidence type="ECO:0000256" key="10">
    <source>
        <dbReference type="ARBA" id="ARBA00023216"/>
    </source>
</evidence>
<accession>A0A094ZZ78</accession>
<dbReference type="PROSITE" id="PS51897">
    <property type="entry name" value="ANNEXIN_2"/>
    <property type="match status" value="4"/>
</dbReference>
<dbReference type="PANTHER" id="PTHR10502">
    <property type="entry name" value="ANNEXIN"/>
    <property type="match status" value="1"/>
</dbReference>